<dbReference type="SUPFAM" id="SSF51569">
    <property type="entry name" value="Aldolase"/>
    <property type="match status" value="1"/>
</dbReference>
<dbReference type="CDD" id="cd11615">
    <property type="entry name" value="SAF_NeuB_like"/>
    <property type="match status" value="1"/>
</dbReference>
<dbReference type="InterPro" id="IPR013132">
    <property type="entry name" value="PseI/NeuA/B-like_N"/>
</dbReference>
<dbReference type="PANTHER" id="PTHR42966">
    <property type="entry name" value="N-ACETYLNEURAMINATE SYNTHASE"/>
    <property type="match status" value="1"/>
</dbReference>
<dbReference type="Pfam" id="PF08666">
    <property type="entry name" value="SAF"/>
    <property type="match status" value="1"/>
</dbReference>
<gene>
    <name evidence="2" type="ORF">K4G66_28655</name>
</gene>
<evidence type="ECO:0000313" key="2">
    <source>
        <dbReference type="EMBL" id="WKN36335.1"/>
    </source>
</evidence>
<dbReference type="Gene3D" id="3.20.20.70">
    <property type="entry name" value="Aldolase class I"/>
    <property type="match status" value="1"/>
</dbReference>
<dbReference type="GO" id="GO:0016051">
    <property type="term" value="P:carbohydrate biosynthetic process"/>
    <property type="evidence" value="ECO:0007669"/>
    <property type="project" value="InterPro"/>
</dbReference>
<sequence>MSSFWKGKHGPLLIAEIGGNHEGDFEYARRLTELALEADVDYIKFQLYQGDTLVSREESPQRNQHFKKFELSQEFYLSLAELCHQHQVGFLASVWDTDYFSWIDPHMDFYKIGSGDLTAYPILKATAQLGKPMLISTGLATLDEVLSTVDYIQSVNKKYQSPDFLAILQCTSMYPIPFEDANLSVMSLYKQATQLPVGYSDHTVGSTALEVAVAMGAEILEFHFTDTREGKTFRDHQVSLTRDEVKKLIQKIQEIKSLQGSSLKRPLPVEGDHRISFRRAVYPKTDLPAGTLLTEEHLTCLRPNHGIDAREFDQVVGKTLNTDVRAHQKLSWQLLD</sequence>
<name>A0AA49GK45_9BACT</name>
<reference evidence="2" key="1">
    <citation type="journal article" date="2023" name="Comput. Struct. Biotechnol. J.">
        <title>Discovery of a novel marine Bacteroidetes with a rich repertoire of carbohydrate-active enzymes.</title>
        <authorList>
            <person name="Chen B."/>
            <person name="Liu G."/>
            <person name="Chen Q."/>
            <person name="Wang H."/>
            <person name="Liu L."/>
            <person name="Tang K."/>
        </authorList>
    </citation>
    <scope>NUCLEOTIDE SEQUENCE</scope>
    <source>
        <strain evidence="2">TK19036</strain>
    </source>
</reference>
<dbReference type="PROSITE" id="PS50844">
    <property type="entry name" value="AFP_LIKE"/>
    <property type="match status" value="1"/>
</dbReference>
<proteinExistence type="predicted"/>
<dbReference type="Pfam" id="PF03102">
    <property type="entry name" value="NeuB"/>
    <property type="match status" value="1"/>
</dbReference>
<reference evidence="2" key="2">
    <citation type="journal article" date="2024" name="Antonie Van Leeuwenhoek">
        <title>Roseihalotalea indica gen. nov., sp. nov., a halophilic Bacteroidetes from mesopelagic Southwest Indian Ocean with higher carbohydrate metabolic potential.</title>
        <authorList>
            <person name="Chen B."/>
            <person name="Zhang M."/>
            <person name="Lin D."/>
            <person name="Ye J."/>
            <person name="Tang K."/>
        </authorList>
    </citation>
    <scope>NUCLEOTIDE SEQUENCE</scope>
    <source>
        <strain evidence="2">TK19036</strain>
    </source>
</reference>
<accession>A0AA49GK45</accession>
<dbReference type="InterPro" id="IPR013974">
    <property type="entry name" value="SAF"/>
</dbReference>
<evidence type="ECO:0000259" key="1">
    <source>
        <dbReference type="PROSITE" id="PS50844"/>
    </source>
</evidence>
<dbReference type="InterPro" id="IPR051690">
    <property type="entry name" value="PseI-like"/>
</dbReference>
<dbReference type="InterPro" id="IPR006190">
    <property type="entry name" value="SAF_AFP_Neu5Ac"/>
</dbReference>
<dbReference type="SUPFAM" id="SSF51269">
    <property type="entry name" value="AFP III-like domain"/>
    <property type="match status" value="1"/>
</dbReference>
<dbReference type="Gene3D" id="3.90.1210.10">
    <property type="entry name" value="Antifreeze-like/N-acetylneuraminic acid synthase C-terminal domain"/>
    <property type="match status" value="1"/>
</dbReference>
<dbReference type="InterPro" id="IPR013785">
    <property type="entry name" value="Aldolase_TIM"/>
</dbReference>
<dbReference type="EMBL" id="CP120682">
    <property type="protein sequence ID" value="WKN36335.1"/>
    <property type="molecule type" value="Genomic_DNA"/>
</dbReference>
<dbReference type="SMART" id="SM00858">
    <property type="entry name" value="SAF"/>
    <property type="match status" value="1"/>
</dbReference>
<dbReference type="AlphaFoldDB" id="A0AA49GK45"/>
<organism evidence="2">
    <name type="scientific">Roseihalotalea indica</name>
    <dbReference type="NCBI Taxonomy" id="2867963"/>
    <lineage>
        <taxon>Bacteria</taxon>
        <taxon>Pseudomonadati</taxon>
        <taxon>Bacteroidota</taxon>
        <taxon>Cytophagia</taxon>
        <taxon>Cytophagales</taxon>
        <taxon>Catalimonadaceae</taxon>
        <taxon>Roseihalotalea</taxon>
    </lineage>
</organism>
<protein>
    <submittedName>
        <fullName evidence="2">N-acetylneuraminate synthase family protein</fullName>
    </submittedName>
</protein>
<dbReference type="InterPro" id="IPR057736">
    <property type="entry name" value="SAF_PseI/NeuA/NeuB"/>
</dbReference>
<dbReference type="InterPro" id="IPR036732">
    <property type="entry name" value="AFP_Neu5c_C_sf"/>
</dbReference>
<feature type="domain" description="AFP-like" evidence="1">
    <location>
        <begin position="280"/>
        <end position="336"/>
    </location>
</feature>
<dbReference type="PANTHER" id="PTHR42966:SF1">
    <property type="entry name" value="SIALIC ACID SYNTHASE"/>
    <property type="match status" value="1"/>
</dbReference>
<dbReference type="GO" id="GO:0047444">
    <property type="term" value="F:N-acylneuraminate-9-phosphate synthase activity"/>
    <property type="evidence" value="ECO:0007669"/>
    <property type="project" value="TreeGrafter"/>
</dbReference>